<dbReference type="SUPFAM" id="SSF55961">
    <property type="entry name" value="Bet v1-like"/>
    <property type="match status" value="1"/>
</dbReference>
<evidence type="ECO:0000313" key="2">
    <source>
        <dbReference type="Proteomes" id="UP000515511"/>
    </source>
</evidence>
<gene>
    <name evidence="1" type="ORF">F1C12_12745</name>
</gene>
<dbReference type="InterPro" id="IPR023393">
    <property type="entry name" value="START-like_dom_sf"/>
</dbReference>
<proteinExistence type="predicted"/>
<protein>
    <recommendedName>
        <fullName evidence="3">SRPBCC family protein</fullName>
    </recommendedName>
</protein>
<dbReference type="Proteomes" id="UP000515511">
    <property type="component" value="Chromosome"/>
</dbReference>
<dbReference type="EMBL" id="CP043641">
    <property type="protein sequence ID" value="QNE35907.1"/>
    <property type="molecule type" value="Genomic_DNA"/>
</dbReference>
<dbReference type="Gene3D" id="3.30.530.20">
    <property type="match status" value="1"/>
</dbReference>
<name>A0A7G6YBP2_9MICO</name>
<sequence>MTTYTATKPIDGDTDAYFSYIADPENLPQYFPHMVSAHEQPDGTVETTAHVDADRDGEEETVTAEARFDADFAAKEIRWSAPGPHDYSGSLRIADGAAELTIDTTEDIPGIQQSLEDALDAIAENLQRAV</sequence>
<dbReference type="AlphaFoldDB" id="A0A7G6YBP2"/>
<evidence type="ECO:0000313" key="1">
    <source>
        <dbReference type="EMBL" id="QNE35907.1"/>
    </source>
</evidence>
<dbReference type="RefSeq" id="WP_185275376.1">
    <property type="nucleotide sequence ID" value="NZ_CP043641.1"/>
</dbReference>
<dbReference type="KEGG" id="lse:F1C12_12745"/>
<organism evidence="1 2">
    <name type="scientific">Leifsonia shinshuensis</name>
    <dbReference type="NCBI Taxonomy" id="150026"/>
    <lineage>
        <taxon>Bacteria</taxon>
        <taxon>Bacillati</taxon>
        <taxon>Actinomycetota</taxon>
        <taxon>Actinomycetes</taxon>
        <taxon>Micrococcales</taxon>
        <taxon>Microbacteriaceae</taxon>
        <taxon>Leifsonia</taxon>
    </lineage>
</organism>
<accession>A0A7G6YBP2</accession>
<reference evidence="2" key="1">
    <citation type="submission" date="2019-09" db="EMBL/GenBank/DDBJ databases">
        <title>Antimicrobial potential of Antarctic Bacteria.</title>
        <authorList>
            <person name="Benaud N."/>
            <person name="Edwards R.J."/>
            <person name="Ferrari B.C."/>
        </authorList>
    </citation>
    <scope>NUCLEOTIDE SEQUENCE [LARGE SCALE GENOMIC DNA]</scope>
    <source>
        <strain evidence="2">INR9</strain>
    </source>
</reference>
<evidence type="ECO:0008006" key="3">
    <source>
        <dbReference type="Google" id="ProtNLM"/>
    </source>
</evidence>